<name>A0ABX1J083_9PSEU</name>
<dbReference type="PANTHER" id="PTHR31964:SF113">
    <property type="entry name" value="USPA DOMAIN-CONTAINING PROTEIN"/>
    <property type="match status" value="1"/>
</dbReference>
<protein>
    <submittedName>
        <fullName evidence="3">Universal stress protein</fullName>
    </submittedName>
</protein>
<dbReference type="Pfam" id="PF00582">
    <property type="entry name" value="Usp"/>
    <property type="match status" value="2"/>
</dbReference>
<evidence type="ECO:0000313" key="3">
    <source>
        <dbReference type="EMBL" id="NKQ51785.1"/>
    </source>
</evidence>
<dbReference type="InterPro" id="IPR014729">
    <property type="entry name" value="Rossmann-like_a/b/a_fold"/>
</dbReference>
<dbReference type="Gene3D" id="3.40.50.620">
    <property type="entry name" value="HUPs"/>
    <property type="match status" value="2"/>
</dbReference>
<dbReference type="CDD" id="cd00293">
    <property type="entry name" value="USP-like"/>
    <property type="match status" value="1"/>
</dbReference>
<dbReference type="InterPro" id="IPR006016">
    <property type="entry name" value="UspA"/>
</dbReference>
<dbReference type="PRINTS" id="PR01438">
    <property type="entry name" value="UNVRSLSTRESS"/>
</dbReference>
<comment type="caution">
    <text evidence="3">The sequence shown here is derived from an EMBL/GenBank/DDBJ whole genome shotgun (WGS) entry which is preliminary data.</text>
</comment>
<dbReference type="InterPro" id="IPR006015">
    <property type="entry name" value="Universal_stress_UspA"/>
</dbReference>
<gene>
    <name evidence="3" type="ORF">HFP15_02690</name>
</gene>
<evidence type="ECO:0000313" key="4">
    <source>
        <dbReference type="Proteomes" id="UP000715441"/>
    </source>
</evidence>
<feature type="domain" description="UspA" evidence="2">
    <location>
        <begin position="146"/>
        <end position="282"/>
    </location>
</feature>
<accession>A0ABX1J083</accession>
<evidence type="ECO:0000256" key="1">
    <source>
        <dbReference type="ARBA" id="ARBA00008791"/>
    </source>
</evidence>
<evidence type="ECO:0000259" key="2">
    <source>
        <dbReference type="Pfam" id="PF00582"/>
    </source>
</evidence>
<dbReference type="SUPFAM" id="SSF52402">
    <property type="entry name" value="Adenine nucleotide alpha hydrolases-like"/>
    <property type="match status" value="2"/>
</dbReference>
<keyword evidence="4" id="KW-1185">Reference proteome</keyword>
<dbReference type="PANTHER" id="PTHR31964">
    <property type="entry name" value="ADENINE NUCLEOTIDE ALPHA HYDROLASES-LIKE SUPERFAMILY PROTEIN"/>
    <property type="match status" value="1"/>
</dbReference>
<dbReference type="EMBL" id="JAAXLS010000001">
    <property type="protein sequence ID" value="NKQ51785.1"/>
    <property type="molecule type" value="Genomic_DNA"/>
</dbReference>
<comment type="similarity">
    <text evidence="1">Belongs to the universal stress protein A family.</text>
</comment>
<dbReference type="Proteomes" id="UP000715441">
    <property type="component" value="Unassembled WGS sequence"/>
</dbReference>
<proteinExistence type="inferred from homology"/>
<organism evidence="3 4">
    <name type="scientific">Amycolatopsis acididurans</name>
    <dbReference type="NCBI Taxonomy" id="2724524"/>
    <lineage>
        <taxon>Bacteria</taxon>
        <taxon>Bacillati</taxon>
        <taxon>Actinomycetota</taxon>
        <taxon>Actinomycetes</taxon>
        <taxon>Pseudonocardiales</taxon>
        <taxon>Pseudonocardiaceae</taxon>
        <taxon>Amycolatopsis</taxon>
    </lineage>
</organism>
<reference evidence="3 4" key="1">
    <citation type="submission" date="2020-04" db="EMBL/GenBank/DDBJ databases">
        <title>Novel species.</title>
        <authorList>
            <person name="Teo W.F.A."/>
            <person name="Lipun K."/>
            <person name="Srisuk N."/>
            <person name="Duangmal K."/>
        </authorList>
    </citation>
    <scope>NUCLEOTIDE SEQUENCE [LARGE SCALE GENOMIC DNA]</scope>
    <source>
        <strain evidence="3 4">K13G38</strain>
    </source>
</reference>
<feature type="domain" description="UspA" evidence="2">
    <location>
        <begin position="2"/>
        <end position="132"/>
    </location>
</feature>
<sequence length="286" mass="29864">MVVGVDGSDSASHAARWAAAEAAGRGRELVLVHAVEEVSLSLRIERLRDAARLRGKRVLQAAQESVREVAPGLTPRLLLSEQGAPAALLEHAGSASLIVTGARGLGPQGRFMTGSVPFAVATHASCPVAVIRGHTGEAAPPAEGPVVLGVDAGPSSEEAIAIAFEEAAWRGAPLLAVRCWNDTFLVAVYEEMRWTLDRSALEAAEREMLAQSLAGWEQKYPNVAVEQRVVRGRPAEELVAAGDGARMLVVGSRGLGGVAGMFLGSTSQRVVSAAHCPVLVARHRAG</sequence>